<name>A0A3B0S744_9ZZZZ</name>
<dbReference type="Gene3D" id="3.40.50.12780">
    <property type="entry name" value="N-terminal domain of ligase-like"/>
    <property type="match status" value="1"/>
</dbReference>
<dbReference type="Pfam" id="PF00501">
    <property type="entry name" value="AMP-binding"/>
    <property type="match status" value="1"/>
</dbReference>
<proteinExistence type="inferred from homology"/>
<dbReference type="EMBL" id="UOEI01000314">
    <property type="protein sequence ID" value="VAW01951.1"/>
    <property type="molecule type" value="Genomic_DNA"/>
</dbReference>
<gene>
    <name evidence="7" type="ORF">MNBD_ACTINO01-1838</name>
</gene>
<dbReference type="PANTHER" id="PTHR43605:SF10">
    <property type="entry name" value="ACYL-COA SYNTHETASE MEDIUM CHAIN FAMILY MEMBER 3"/>
    <property type="match status" value="1"/>
</dbReference>
<dbReference type="Gene3D" id="3.30.300.30">
    <property type="match status" value="1"/>
</dbReference>
<dbReference type="InterPro" id="IPR045851">
    <property type="entry name" value="AMP-bd_C_sf"/>
</dbReference>
<dbReference type="GO" id="GO:0004321">
    <property type="term" value="F:fatty-acyl-CoA synthase activity"/>
    <property type="evidence" value="ECO:0007669"/>
    <property type="project" value="TreeGrafter"/>
</dbReference>
<dbReference type="EC" id="6.2.1.1" evidence="7"/>
<reference evidence="7" key="1">
    <citation type="submission" date="2018-06" db="EMBL/GenBank/DDBJ databases">
        <authorList>
            <person name="Zhirakovskaya E."/>
        </authorList>
    </citation>
    <scope>NUCLEOTIDE SEQUENCE</scope>
</reference>
<evidence type="ECO:0000313" key="7">
    <source>
        <dbReference type="EMBL" id="VAW01951.1"/>
    </source>
</evidence>
<dbReference type="SUPFAM" id="SSF56801">
    <property type="entry name" value="Acetyl-CoA synthetase-like"/>
    <property type="match status" value="1"/>
</dbReference>
<dbReference type="GO" id="GO:0003987">
    <property type="term" value="F:acetate-CoA ligase activity"/>
    <property type="evidence" value="ECO:0007669"/>
    <property type="project" value="UniProtKB-EC"/>
</dbReference>
<dbReference type="FunFam" id="3.30.300.30:FF:000005">
    <property type="entry name" value="Acyl-coenzyme A synthetase ACSM5, mitochondrial"/>
    <property type="match status" value="1"/>
</dbReference>
<keyword evidence="4" id="KW-0067">ATP-binding</keyword>
<protein>
    <submittedName>
        <fullName evidence="7">Acetyl-CoA synthetase</fullName>
        <ecNumber evidence="7">6.2.1.1</ecNumber>
    </submittedName>
</protein>
<evidence type="ECO:0000256" key="4">
    <source>
        <dbReference type="ARBA" id="ARBA00022840"/>
    </source>
</evidence>
<dbReference type="InterPro" id="IPR051087">
    <property type="entry name" value="Mitochondrial_ACSM"/>
</dbReference>
<feature type="domain" description="AMP-binding enzyme C-terminal" evidence="6">
    <location>
        <begin position="450"/>
        <end position="528"/>
    </location>
</feature>
<keyword evidence="3" id="KW-0547">Nucleotide-binding</keyword>
<comment type="similarity">
    <text evidence="1">Belongs to the ATP-dependent AMP-binding enzyme family.</text>
</comment>
<evidence type="ECO:0000259" key="6">
    <source>
        <dbReference type="Pfam" id="PF13193"/>
    </source>
</evidence>
<dbReference type="GO" id="GO:0005524">
    <property type="term" value="F:ATP binding"/>
    <property type="evidence" value="ECO:0007669"/>
    <property type="project" value="UniProtKB-KW"/>
</dbReference>
<accession>A0A3B0S744</accession>
<dbReference type="PANTHER" id="PTHR43605">
    <property type="entry name" value="ACYL-COENZYME A SYNTHETASE"/>
    <property type="match status" value="1"/>
</dbReference>
<dbReference type="GO" id="GO:0006637">
    <property type="term" value="P:acyl-CoA metabolic process"/>
    <property type="evidence" value="ECO:0007669"/>
    <property type="project" value="TreeGrafter"/>
</dbReference>
<organism evidence="7">
    <name type="scientific">hydrothermal vent metagenome</name>
    <dbReference type="NCBI Taxonomy" id="652676"/>
    <lineage>
        <taxon>unclassified sequences</taxon>
        <taxon>metagenomes</taxon>
        <taxon>ecological metagenomes</taxon>
    </lineage>
</organism>
<feature type="domain" description="AMP-dependent synthetase/ligase" evidence="5">
    <location>
        <begin position="33"/>
        <end position="400"/>
    </location>
</feature>
<dbReference type="InterPro" id="IPR042099">
    <property type="entry name" value="ANL_N_sf"/>
</dbReference>
<keyword evidence="2 7" id="KW-0436">Ligase</keyword>
<dbReference type="GO" id="GO:0015645">
    <property type="term" value="F:fatty acid ligase activity"/>
    <property type="evidence" value="ECO:0007669"/>
    <property type="project" value="TreeGrafter"/>
</dbReference>
<evidence type="ECO:0000256" key="3">
    <source>
        <dbReference type="ARBA" id="ARBA00022741"/>
    </source>
</evidence>
<dbReference type="AlphaFoldDB" id="A0A3B0S744"/>
<dbReference type="GO" id="GO:0006633">
    <property type="term" value="P:fatty acid biosynthetic process"/>
    <property type="evidence" value="ECO:0007669"/>
    <property type="project" value="TreeGrafter"/>
</dbReference>
<dbReference type="InterPro" id="IPR025110">
    <property type="entry name" value="AMP-bd_C"/>
</dbReference>
<dbReference type="Pfam" id="PF13193">
    <property type="entry name" value="AMP-binding_C"/>
    <property type="match status" value="1"/>
</dbReference>
<dbReference type="InterPro" id="IPR000873">
    <property type="entry name" value="AMP-dep_synth/lig_dom"/>
</dbReference>
<sequence length="538" mass="59668">MPNMSSYEETRDQFRVEVPEWYNYTGDVIGARTAETPDKVALIAVRPDGVTIDRYTFSDLANLAHRTAHLLTSRGVEKGDRVFVQLPRIVEWYAVLLGCFQIGAIPMPGTTQLMPKDQAYRINRSGASVVVCDLAGAERFDEVSGECPSVTAQFVVGGEHPGWSEFGNSLDSMPDTPAPVAKTRSDDALLLYFTSGTTAHPKMVQHVGSYAIGHEITARFWHDLTPQDIHWTVSDTGWAKAAWGKLFGQWIIGATVVMWNIVGKPDFDRMLRLISELGVTSFCAPPTLYRAFAQMDLSTYDWSTLRHCTSAGEPLNPEVIETWKAATGTVPYDGYGQTETVVLVANYPCLEVRPGSMGRPAPGMEVDIVDDDGVICPDGEEGHIAVRTDPWPVGLFRGYWQDEQQTAGVFHDGWYYTGDRAYRDESGYLWFVGRADDVILSAAYRIGPFEVESALIEHPAVAEAAVVGKPDDVRGNIVKAFIVLSPGYEGSEELTHEIQDYVKSITAPYKYPREIAYMEELPKTISGKIRRVDLREMG</sequence>
<evidence type="ECO:0000256" key="1">
    <source>
        <dbReference type="ARBA" id="ARBA00006432"/>
    </source>
</evidence>
<evidence type="ECO:0000256" key="2">
    <source>
        <dbReference type="ARBA" id="ARBA00022598"/>
    </source>
</evidence>
<evidence type="ECO:0000259" key="5">
    <source>
        <dbReference type="Pfam" id="PF00501"/>
    </source>
</evidence>